<dbReference type="RefSeq" id="WP_089785627.1">
    <property type="nucleotide sequence ID" value="NZ_FOKW01000002.1"/>
</dbReference>
<dbReference type="SUPFAM" id="SSF51679">
    <property type="entry name" value="Bacterial luciferase-like"/>
    <property type="match status" value="1"/>
</dbReference>
<name>A0A1I1DWF5_NATHA</name>
<dbReference type="GO" id="GO:0016705">
    <property type="term" value="F:oxidoreductase activity, acting on paired donors, with incorporation or reduction of molecular oxygen"/>
    <property type="evidence" value="ECO:0007669"/>
    <property type="project" value="InterPro"/>
</dbReference>
<accession>A0A1I1DWF5</accession>
<dbReference type="EMBL" id="FOKW01000002">
    <property type="protein sequence ID" value="SFB79124.1"/>
    <property type="molecule type" value="Genomic_DNA"/>
</dbReference>
<evidence type="ECO:0000256" key="2">
    <source>
        <dbReference type="ARBA" id="ARBA00022643"/>
    </source>
</evidence>
<dbReference type="PANTHER" id="PTHR30011:SF16">
    <property type="entry name" value="C2H2 FINGER DOMAIN TRANSCRIPTION FACTOR (EUROFUNG)-RELATED"/>
    <property type="match status" value="1"/>
</dbReference>
<keyword evidence="3" id="KW-0560">Oxidoreductase</keyword>
<dbReference type="Proteomes" id="UP000199161">
    <property type="component" value="Unassembled WGS sequence"/>
</dbReference>
<evidence type="ECO:0000313" key="7">
    <source>
        <dbReference type="Proteomes" id="UP000199161"/>
    </source>
</evidence>
<dbReference type="Gene3D" id="3.20.20.30">
    <property type="entry name" value="Luciferase-like domain"/>
    <property type="match status" value="1"/>
</dbReference>
<sequence>MSTANGTATDCRNAGYRRLFERDGLTFGTGFPLTGTNRSTPDIERELELARLAESLGFAGLWARDVPTYWPKFGDAGQTFDPWPWLSHVAAETDEIALGTASIVLTLRQPIHVAKSAATVDRLSDGRLVLGVASGDRDPEFPAFDVDREDRGDLFRDRFEAVRTLWREEYPELEGEWGRLEGDLDVVPKPTTDTIPMLPTGNARQSREWIAEHGDGWLFYHLPERTLEDYVEQWRADAGEKPYAMAVRVELADDPEAEPEPLHLGYRAGIEWFRDYFDRLEASGLDHVIVSLENENSETALRRFAEEIVDNRE</sequence>
<evidence type="ECO:0000313" key="6">
    <source>
        <dbReference type="EMBL" id="SFB79124.1"/>
    </source>
</evidence>
<dbReference type="PANTHER" id="PTHR30011">
    <property type="entry name" value="ALKANESULFONATE MONOOXYGENASE-RELATED"/>
    <property type="match status" value="1"/>
</dbReference>
<dbReference type="AlphaFoldDB" id="A0A1I1DWF5"/>
<protein>
    <submittedName>
        <fullName evidence="6">Luciferase-type oxidoreductase, BA3436 family</fullName>
    </submittedName>
</protein>
<keyword evidence="7" id="KW-1185">Reference proteome</keyword>
<dbReference type="InterPro" id="IPR051260">
    <property type="entry name" value="Diverse_substr_monoxygenases"/>
</dbReference>
<evidence type="ECO:0000256" key="4">
    <source>
        <dbReference type="ARBA" id="ARBA00023033"/>
    </source>
</evidence>
<keyword evidence="1" id="KW-0285">Flavoprotein</keyword>
<gene>
    <name evidence="6" type="ORF">SAMN05444422_10228</name>
</gene>
<keyword evidence="2" id="KW-0288">FMN</keyword>
<evidence type="ECO:0000256" key="3">
    <source>
        <dbReference type="ARBA" id="ARBA00023002"/>
    </source>
</evidence>
<dbReference type="InterPro" id="IPR020020">
    <property type="entry name" value="Luciferase-type_oxidoreductase"/>
</dbReference>
<dbReference type="InterPro" id="IPR011251">
    <property type="entry name" value="Luciferase-like_dom"/>
</dbReference>
<dbReference type="Pfam" id="PF00296">
    <property type="entry name" value="Bac_luciferase"/>
    <property type="match status" value="1"/>
</dbReference>
<dbReference type="OrthoDB" id="7684at2157"/>
<evidence type="ECO:0000256" key="1">
    <source>
        <dbReference type="ARBA" id="ARBA00022630"/>
    </source>
</evidence>
<reference evidence="7" key="1">
    <citation type="submission" date="2016-10" db="EMBL/GenBank/DDBJ databases">
        <authorList>
            <person name="Varghese N."/>
            <person name="Submissions S."/>
        </authorList>
    </citation>
    <scope>NUCLEOTIDE SEQUENCE [LARGE SCALE GENOMIC DNA]</scope>
    <source>
        <strain evidence="7">DSM 13078</strain>
    </source>
</reference>
<keyword evidence="4" id="KW-0503">Monooxygenase</keyword>
<organism evidence="6 7">
    <name type="scientific">Natronobacterium haloterrestre</name>
    <name type="common">Halobiforma haloterrestris</name>
    <dbReference type="NCBI Taxonomy" id="148448"/>
    <lineage>
        <taxon>Archaea</taxon>
        <taxon>Methanobacteriati</taxon>
        <taxon>Methanobacteriota</taxon>
        <taxon>Stenosarchaea group</taxon>
        <taxon>Halobacteria</taxon>
        <taxon>Halobacteriales</taxon>
        <taxon>Natrialbaceae</taxon>
        <taxon>Natronobacterium</taxon>
    </lineage>
</organism>
<dbReference type="GO" id="GO:0004497">
    <property type="term" value="F:monooxygenase activity"/>
    <property type="evidence" value="ECO:0007669"/>
    <property type="project" value="UniProtKB-KW"/>
</dbReference>
<dbReference type="NCBIfam" id="TIGR03571">
    <property type="entry name" value="lucif_BA3436"/>
    <property type="match status" value="1"/>
</dbReference>
<proteinExistence type="predicted"/>
<dbReference type="InterPro" id="IPR036661">
    <property type="entry name" value="Luciferase-like_sf"/>
</dbReference>
<evidence type="ECO:0000259" key="5">
    <source>
        <dbReference type="Pfam" id="PF00296"/>
    </source>
</evidence>
<feature type="domain" description="Luciferase-like" evidence="5">
    <location>
        <begin position="37"/>
        <end position="285"/>
    </location>
</feature>